<dbReference type="Proteomes" id="UP000249645">
    <property type="component" value="Unassembled WGS sequence"/>
</dbReference>
<protein>
    <recommendedName>
        <fullName evidence="4">DUF4133 domain-containing protein</fullName>
    </recommendedName>
</protein>
<dbReference type="EMBL" id="QFOI01000198">
    <property type="protein sequence ID" value="PZP47256.1"/>
    <property type="molecule type" value="Genomic_DNA"/>
</dbReference>
<gene>
    <name evidence="2" type="ORF">DI598_11185</name>
</gene>
<evidence type="ECO:0008006" key="4">
    <source>
        <dbReference type="Google" id="ProtNLM"/>
    </source>
</evidence>
<name>A0A2W5GNA7_9SPHI</name>
<keyword evidence="1" id="KW-0812">Transmembrane</keyword>
<feature type="transmembrane region" description="Helical" evidence="1">
    <location>
        <begin position="47"/>
        <end position="65"/>
    </location>
</feature>
<evidence type="ECO:0000313" key="3">
    <source>
        <dbReference type="Proteomes" id="UP000249645"/>
    </source>
</evidence>
<accession>A0A2W5GNA7</accession>
<dbReference type="Pfam" id="PF13571">
    <property type="entry name" value="DUF4133"/>
    <property type="match status" value="1"/>
</dbReference>
<dbReference type="InterPro" id="IPR025407">
    <property type="entry name" value="DUF4133"/>
</dbReference>
<comment type="caution">
    <text evidence="2">The sequence shown here is derived from an EMBL/GenBank/DDBJ whole genome shotgun (WGS) entry which is preliminary data.</text>
</comment>
<feature type="transmembrane region" description="Helical" evidence="1">
    <location>
        <begin position="20"/>
        <end position="41"/>
    </location>
</feature>
<reference evidence="2 3" key="1">
    <citation type="submission" date="2017-11" db="EMBL/GenBank/DDBJ databases">
        <title>Infants hospitalized years apart are colonized by the same room-sourced microbial strains.</title>
        <authorList>
            <person name="Brooks B."/>
            <person name="Olm M.R."/>
            <person name="Firek B.A."/>
            <person name="Baker R."/>
            <person name="Thomas B.C."/>
            <person name="Morowitz M.J."/>
            <person name="Banfield J.F."/>
        </authorList>
    </citation>
    <scope>NUCLEOTIDE SEQUENCE [LARGE SCALE GENOMIC DNA]</scope>
    <source>
        <strain evidence="2">S2_009_000_R2_76</strain>
    </source>
</reference>
<evidence type="ECO:0000313" key="2">
    <source>
        <dbReference type="EMBL" id="PZP47256.1"/>
    </source>
</evidence>
<evidence type="ECO:0000256" key="1">
    <source>
        <dbReference type="SAM" id="Phobius"/>
    </source>
</evidence>
<dbReference type="AlphaFoldDB" id="A0A2W5GNA7"/>
<keyword evidence="1" id="KW-1133">Transmembrane helix</keyword>
<sequence>MEYSINKGVNRPLEFKGIRAQYLIYMVLGLLALLFLFVVLYLIGITLYLIIPIVGTLGTLLFSTVSKYSKKYGANGLAKQAGYKALPKALKTRTLKEMLKA</sequence>
<organism evidence="2 3">
    <name type="scientific">Pseudopedobacter saltans</name>
    <dbReference type="NCBI Taxonomy" id="151895"/>
    <lineage>
        <taxon>Bacteria</taxon>
        <taxon>Pseudomonadati</taxon>
        <taxon>Bacteroidota</taxon>
        <taxon>Sphingobacteriia</taxon>
        <taxon>Sphingobacteriales</taxon>
        <taxon>Sphingobacteriaceae</taxon>
        <taxon>Pseudopedobacter</taxon>
    </lineage>
</organism>
<proteinExistence type="predicted"/>
<keyword evidence="1" id="KW-0472">Membrane</keyword>